<organism evidence="1 2">
    <name type="scientific">Microlunatus phosphovorus (strain ATCC 700054 / DSM 10555 / JCM 9379 / NBRC 101784 / NCIMB 13414 / VKM Ac-1990 / NM-1)</name>
    <dbReference type="NCBI Taxonomy" id="1032480"/>
    <lineage>
        <taxon>Bacteria</taxon>
        <taxon>Bacillati</taxon>
        <taxon>Actinomycetota</taxon>
        <taxon>Actinomycetes</taxon>
        <taxon>Propionibacteriales</taxon>
        <taxon>Propionibacteriaceae</taxon>
        <taxon>Microlunatus</taxon>
    </lineage>
</organism>
<reference evidence="1 2" key="1">
    <citation type="submission" date="2011-05" db="EMBL/GenBank/DDBJ databases">
        <title>Whole genome sequence of Microlunatus phosphovorus NM-1.</title>
        <authorList>
            <person name="Hosoyama A."/>
            <person name="Sasaki K."/>
            <person name="Harada T."/>
            <person name="Igarashi R."/>
            <person name="Kawakoshi A."/>
            <person name="Sasagawa M."/>
            <person name="Fukada J."/>
            <person name="Nakamura S."/>
            <person name="Katano Y."/>
            <person name="Hanada S."/>
            <person name="Kamagata Y."/>
            <person name="Nakamura N."/>
            <person name="Yamazaki S."/>
            <person name="Fujita N."/>
        </authorList>
    </citation>
    <scope>NUCLEOTIDE SEQUENCE [LARGE SCALE GENOMIC DNA]</scope>
    <source>
        <strain evidence="2">ATCC 700054 / DSM 10555 / JCM 9379 / NBRC 101784 / NCIMB 13414 / VKM Ac-1990 / NM-1</strain>
    </source>
</reference>
<dbReference type="STRING" id="1032480.MLP_51030"/>
<proteinExistence type="predicted"/>
<dbReference type="RefSeq" id="WP_013865931.1">
    <property type="nucleotide sequence ID" value="NC_015635.1"/>
</dbReference>
<dbReference type="AlphaFoldDB" id="F5XHA9"/>
<keyword evidence="2" id="KW-1185">Reference proteome</keyword>
<evidence type="ECO:0000313" key="2">
    <source>
        <dbReference type="Proteomes" id="UP000007947"/>
    </source>
</evidence>
<name>F5XHA9_MICPN</name>
<dbReference type="Proteomes" id="UP000007947">
    <property type="component" value="Chromosome"/>
</dbReference>
<gene>
    <name evidence="1" type="ordered locus">MLP_51030</name>
</gene>
<dbReference type="HOGENOM" id="CLU_1401071_0_0_11"/>
<protein>
    <submittedName>
        <fullName evidence="1">Uncharacterized protein</fullName>
    </submittedName>
</protein>
<accession>F5XHA9</accession>
<evidence type="ECO:0000313" key="1">
    <source>
        <dbReference type="EMBL" id="BAK38117.1"/>
    </source>
</evidence>
<dbReference type="KEGG" id="mph:MLP_51030"/>
<sequence length="194" mass="19941">MKESERDQTAPISESVLEDRVLQAAEEAFARVMAGVPEQLATMPPDLDLADAIRWAGDRVTELLAGLSELPLESLLGLDHESGATTPMPNGEPVRVQATAGTVAEARVWVHPVGDLASGALHFLLSDLVTASGGTIPGSLAGFTPEQIATPVTAGAGTLLRLWVPAGAAAGCYHGHVFAHGVIGAAVPIVVTLT</sequence>
<dbReference type="EMBL" id="AP012204">
    <property type="protein sequence ID" value="BAK38117.1"/>
    <property type="molecule type" value="Genomic_DNA"/>
</dbReference>